<evidence type="ECO:0000256" key="1">
    <source>
        <dbReference type="SAM" id="Phobius"/>
    </source>
</evidence>
<dbReference type="EMBL" id="CP101988">
    <property type="protein sequence ID" value="UUI73936.1"/>
    <property type="molecule type" value="Genomic_DNA"/>
</dbReference>
<reference evidence="2 3" key="1">
    <citation type="submission" date="2022-07" db="EMBL/GenBank/DDBJ databases">
        <title>Novel species in genus cellulomonas.</title>
        <authorList>
            <person name="Ye L."/>
        </authorList>
    </citation>
    <scope>NUCLEOTIDE SEQUENCE [LARGE SCALE GENOMIC DNA]</scope>
    <source>
        <strain evidence="3">zg-Y338</strain>
    </source>
</reference>
<dbReference type="InterPro" id="IPR021443">
    <property type="entry name" value="DUF3093"/>
</dbReference>
<protein>
    <submittedName>
        <fullName evidence="2">DUF3093 domain-containing protein</fullName>
    </submittedName>
</protein>
<accession>A0ABY5KTU9</accession>
<sequence>MPDDLARPATVMYSERVLPSPLGWLLAPAAAGVMAAVFYPVDTTLAVVVGAVTLVAAVAFGLRTSPLVEVAGGELRVGDAHIPLDLLTAPRALDREQTRHELGQGFDPRAHVVLRAWARTAVRVEVDDPLDPTPYWLVSTRRPAELAAAIATGVR</sequence>
<keyword evidence="1" id="KW-1133">Transmembrane helix</keyword>
<evidence type="ECO:0000313" key="3">
    <source>
        <dbReference type="Proteomes" id="UP001316189"/>
    </source>
</evidence>
<dbReference type="Proteomes" id="UP001316189">
    <property type="component" value="Chromosome"/>
</dbReference>
<evidence type="ECO:0000313" key="2">
    <source>
        <dbReference type="EMBL" id="UUI73936.1"/>
    </source>
</evidence>
<keyword evidence="1" id="KW-0472">Membrane</keyword>
<keyword evidence="3" id="KW-1185">Reference proteome</keyword>
<dbReference type="RefSeq" id="WP_227569264.1">
    <property type="nucleotide sequence ID" value="NZ_CP101988.1"/>
</dbReference>
<feature type="transmembrane region" description="Helical" evidence="1">
    <location>
        <begin position="21"/>
        <end position="39"/>
    </location>
</feature>
<organism evidence="2 3">
    <name type="scientific">Cellulomonas chengniuliangii</name>
    <dbReference type="NCBI Taxonomy" id="2968084"/>
    <lineage>
        <taxon>Bacteria</taxon>
        <taxon>Bacillati</taxon>
        <taxon>Actinomycetota</taxon>
        <taxon>Actinomycetes</taxon>
        <taxon>Micrococcales</taxon>
        <taxon>Cellulomonadaceae</taxon>
        <taxon>Cellulomonas</taxon>
    </lineage>
</organism>
<gene>
    <name evidence="2" type="ORF">NP064_08740</name>
</gene>
<proteinExistence type="predicted"/>
<name>A0ABY5KTU9_9CELL</name>
<keyword evidence="1" id="KW-0812">Transmembrane</keyword>
<dbReference type="Pfam" id="PF11292">
    <property type="entry name" value="DUF3093"/>
    <property type="match status" value="1"/>
</dbReference>
<feature type="transmembrane region" description="Helical" evidence="1">
    <location>
        <begin position="45"/>
        <end position="62"/>
    </location>
</feature>